<evidence type="ECO:0000313" key="2">
    <source>
        <dbReference type="Proteomes" id="UP000886501"/>
    </source>
</evidence>
<protein>
    <submittedName>
        <fullName evidence="1">DNase I-like protein</fullName>
    </submittedName>
</protein>
<accession>A0ACB6ZFR0</accession>
<sequence>MVSDEYGKPSHHRYLLTPPLLPDLRTLSFRLVTYNLRYDPKPDKITVKESLATLRDPTLEPSYLSLAGKEQPWSSRRIRIAQDLLSEGVALAGFQEALLRQVRDMAELLGDDWAWIGVGRVDGALKGEFNPIFYKKSVFKSIACDTFWLSPTPFKVSIYPGAGCNRICTAARFLSRASSKQLTVLNTHLDHFSDEQRRYGASLLLIRGRFEAATSGGPVVLTGDFNSPPTGSDSGAYGVITGKVPPVQVDKKFTERYTPGGNKLPDFKFLDTRVETPRFNVSGNFATFTGWSPTVTTDWTRIDFVLGGNNRGWASTACKVGAGMSDDGMMHSDHRPVFVDLSI</sequence>
<gene>
    <name evidence="1" type="ORF">BDM02DRAFT_3155844</name>
</gene>
<comment type="caution">
    <text evidence="1">The sequence shown here is derived from an EMBL/GenBank/DDBJ whole genome shotgun (WGS) entry which is preliminary data.</text>
</comment>
<keyword evidence="2" id="KW-1185">Reference proteome</keyword>
<reference evidence="1" key="1">
    <citation type="submission" date="2019-10" db="EMBL/GenBank/DDBJ databases">
        <authorList>
            <consortium name="DOE Joint Genome Institute"/>
            <person name="Kuo A."/>
            <person name="Miyauchi S."/>
            <person name="Kiss E."/>
            <person name="Drula E."/>
            <person name="Kohler A."/>
            <person name="Sanchez-Garcia M."/>
            <person name="Andreopoulos B."/>
            <person name="Barry K.W."/>
            <person name="Bonito G."/>
            <person name="Buee M."/>
            <person name="Carver A."/>
            <person name="Chen C."/>
            <person name="Cichocki N."/>
            <person name="Clum A."/>
            <person name="Culley D."/>
            <person name="Crous P.W."/>
            <person name="Fauchery L."/>
            <person name="Girlanda M."/>
            <person name="Hayes R."/>
            <person name="Keri Z."/>
            <person name="Labutti K."/>
            <person name="Lipzen A."/>
            <person name="Lombard V."/>
            <person name="Magnuson J."/>
            <person name="Maillard F."/>
            <person name="Morin E."/>
            <person name="Murat C."/>
            <person name="Nolan M."/>
            <person name="Ohm R."/>
            <person name="Pangilinan J."/>
            <person name="Pereira M."/>
            <person name="Perotto S."/>
            <person name="Peter M."/>
            <person name="Riley R."/>
            <person name="Sitrit Y."/>
            <person name="Stielow B."/>
            <person name="Szollosi G."/>
            <person name="Zifcakova L."/>
            <person name="Stursova M."/>
            <person name="Spatafora J.W."/>
            <person name="Tedersoo L."/>
            <person name="Vaario L.-M."/>
            <person name="Yamada A."/>
            <person name="Yan M."/>
            <person name="Wang P."/>
            <person name="Xu J."/>
            <person name="Bruns T."/>
            <person name="Baldrian P."/>
            <person name="Vilgalys R."/>
            <person name="Henrissat B."/>
            <person name="Grigoriev I.V."/>
            <person name="Hibbett D."/>
            <person name="Nagy L.G."/>
            <person name="Martin F.M."/>
        </authorList>
    </citation>
    <scope>NUCLEOTIDE SEQUENCE</scope>
    <source>
        <strain evidence="1">P2</strain>
    </source>
</reference>
<dbReference type="EMBL" id="MU118017">
    <property type="protein sequence ID" value="KAF9648223.1"/>
    <property type="molecule type" value="Genomic_DNA"/>
</dbReference>
<dbReference type="Proteomes" id="UP000886501">
    <property type="component" value="Unassembled WGS sequence"/>
</dbReference>
<reference evidence="1" key="2">
    <citation type="journal article" date="2020" name="Nat. Commun.">
        <title>Large-scale genome sequencing of mycorrhizal fungi provides insights into the early evolution of symbiotic traits.</title>
        <authorList>
            <person name="Miyauchi S."/>
            <person name="Kiss E."/>
            <person name="Kuo A."/>
            <person name="Drula E."/>
            <person name="Kohler A."/>
            <person name="Sanchez-Garcia M."/>
            <person name="Morin E."/>
            <person name="Andreopoulos B."/>
            <person name="Barry K.W."/>
            <person name="Bonito G."/>
            <person name="Buee M."/>
            <person name="Carver A."/>
            <person name="Chen C."/>
            <person name="Cichocki N."/>
            <person name="Clum A."/>
            <person name="Culley D."/>
            <person name="Crous P.W."/>
            <person name="Fauchery L."/>
            <person name="Girlanda M."/>
            <person name="Hayes R.D."/>
            <person name="Keri Z."/>
            <person name="LaButti K."/>
            <person name="Lipzen A."/>
            <person name="Lombard V."/>
            <person name="Magnuson J."/>
            <person name="Maillard F."/>
            <person name="Murat C."/>
            <person name="Nolan M."/>
            <person name="Ohm R.A."/>
            <person name="Pangilinan J."/>
            <person name="Pereira M.F."/>
            <person name="Perotto S."/>
            <person name="Peter M."/>
            <person name="Pfister S."/>
            <person name="Riley R."/>
            <person name="Sitrit Y."/>
            <person name="Stielow J.B."/>
            <person name="Szollosi G."/>
            <person name="Zifcakova L."/>
            <person name="Stursova M."/>
            <person name="Spatafora J.W."/>
            <person name="Tedersoo L."/>
            <person name="Vaario L.M."/>
            <person name="Yamada A."/>
            <person name="Yan M."/>
            <person name="Wang P."/>
            <person name="Xu J."/>
            <person name="Bruns T."/>
            <person name="Baldrian P."/>
            <person name="Vilgalys R."/>
            <person name="Dunand C."/>
            <person name="Henrissat B."/>
            <person name="Grigoriev I.V."/>
            <person name="Hibbett D."/>
            <person name="Nagy L.G."/>
            <person name="Martin F.M."/>
        </authorList>
    </citation>
    <scope>NUCLEOTIDE SEQUENCE</scope>
    <source>
        <strain evidence="1">P2</strain>
    </source>
</reference>
<evidence type="ECO:0000313" key="1">
    <source>
        <dbReference type="EMBL" id="KAF9648223.1"/>
    </source>
</evidence>
<organism evidence="1 2">
    <name type="scientific">Thelephora ganbajun</name>
    <name type="common">Ganba fungus</name>
    <dbReference type="NCBI Taxonomy" id="370292"/>
    <lineage>
        <taxon>Eukaryota</taxon>
        <taxon>Fungi</taxon>
        <taxon>Dikarya</taxon>
        <taxon>Basidiomycota</taxon>
        <taxon>Agaricomycotina</taxon>
        <taxon>Agaricomycetes</taxon>
        <taxon>Thelephorales</taxon>
        <taxon>Thelephoraceae</taxon>
        <taxon>Thelephora</taxon>
    </lineage>
</organism>
<proteinExistence type="predicted"/>
<name>A0ACB6ZFR0_THEGA</name>